<evidence type="ECO:0000256" key="2">
    <source>
        <dbReference type="PROSITE-ProRule" id="PRU00169"/>
    </source>
</evidence>
<sequence>MRAESGRRTEPVPSEPRATVAVLDDHAVVLDGIISWVERHAPDLEVAVRATTWLELVRSPRFPVDLVVMDFQLAEPVSIESRVRTCRAAGAAVVVVSALDSREARSRALDAGAAAFVPKSVPGTRVLDVVRLVLSRVRGDGAAGRAPDGAVGWGAVAFAPWLGVADSADEVGSETPRIPAPALSGSELTAVRLYVAGRTTTEVADAMGVSYETVKTYLRRVREKYARLDRPASRKSDLTRRVAEDGLLE</sequence>
<dbReference type="InterPro" id="IPR011006">
    <property type="entry name" value="CheY-like_superfamily"/>
</dbReference>
<dbReference type="Gene3D" id="3.40.50.2300">
    <property type="match status" value="1"/>
</dbReference>
<keyword evidence="2" id="KW-0597">Phosphoprotein</keyword>
<evidence type="ECO:0000313" key="5">
    <source>
        <dbReference type="Proteomes" id="UP001144396"/>
    </source>
</evidence>
<dbReference type="SMART" id="SM00448">
    <property type="entry name" value="REC"/>
    <property type="match status" value="1"/>
</dbReference>
<dbReference type="Gene3D" id="1.10.10.10">
    <property type="entry name" value="Winged helix-like DNA-binding domain superfamily/Winged helix DNA-binding domain"/>
    <property type="match status" value="1"/>
</dbReference>
<dbReference type="InterPro" id="IPR036388">
    <property type="entry name" value="WH-like_DNA-bd_sf"/>
</dbReference>
<name>A0A9W6CUA9_9MICO</name>
<dbReference type="GO" id="GO:0006355">
    <property type="term" value="P:regulation of DNA-templated transcription"/>
    <property type="evidence" value="ECO:0007669"/>
    <property type="project" value="InterPro"/>
</dbReference>
<dbReference type="SUPFAM" id="SSF52172">
    <property type="entry name" value="CheY-like"/>
    <property type="match status" value="1"/>
</dbReference>
<dbReference type="PROSITE" id="PS50110">
    <property type="entry name" value="RESPONSE_REGULATORY"/>
    <property type="match status" value="1"/>
</dbReference>
<protein>
    <submittedName>
        <fullName evidence="4">DNA-binding response regulator</fullName>
    </submittedName>
</protein>
<dbReference type="PROSITE" id="PS00622">
    <property type="entry name" value="HTH_LUXR_1"/>
    <property type="match status" value="1"/>
</dbReference>
<evidence type="ECO:0000259" key="3">
    <source>
        <dbReference type="PROSITE" id="PS50110"/>
    </source>
</evidence>
<dbReference type="InterPro" id="IPR000792">
    <property type="entry name" value="Tscrpt_reg_LuxR_C"/>
</dbReference>
<keyword evidence="5" id="KW-1185">Reference proteome</keyword>
<gene>
    <name evidence="4" type="ORF">ARHIZOSPH14_04380</name>
</gene>
<evidence type="ECO:0000256" key="1">
    <source>
        <dbReference type="ARBA" id="ARBA00023125"/>
    </source>
</evidence>
<dbReference type="EMBL" id="BSDP01000001">
    <property type="protein sequence ID" value="GLI26196.1"/>
    <property type="molecule type" value="Genomic_DNA"/>
</dbReference>
<comment type="caution">
    <text evidence="4">The sequence shown here is derived from an EMBL/GenBank/DDBJ whole genome shotgun (WGS) entry which is preliminary data.</text>
</comment>
<dbReference type="AlphaFoldDB" id="A0A9W6CUA9"/>
<proteinExistence type="predicted"/>
<dbReference type="Pfam" id="PF00196">
    <property type="entry name" value="GerE"/>
    <property type="match status" value="1"/>
</dbReference>
<dbReference type="Pfam" id="PF00072">
    <property type="entry name" value="Response_reg"/>
    <property type="match status" value="1"/>
</dbReference>
<organism evidence="4 5">
    <name type="scientific">Agromyces rhizosphaerae</name>
    <dbReference type="NCBI Taxonomy" id="88374"/>
    <lineage>
        <taxon>Bacteria</taxon>
        <taxon>Bacillati</taxon>
        <taxon>Actinomycetota</taxon>
        <taxon>Actinomycetes</taxon>
        <taxon>Micrococcales</taxon>
        <taxon>Microbacteriaceae</taxon>
        <taxon>Agromyces</taxon>
    </lineage>
</organism>
<feature type="modified residue" description="4-aspartylphosphate" evidence="2">
    <location>
        <position position="70"/>
    </location>
</feature>
<keyword evidence="1 4" id="KW-0238">DNA-binding</keyword>
<dbReference type="InterPro" id="IPR001789">
    <property type="entry name" value="Sig_transdc_resp-reg_receiver"/>
</dbReference>
<dbReference type="GO" id="GO:0000160">
    <property type="term" value="P:phosphorelay signal transduction system"/>
    <property type="evidence" value="ECO:0007669"/>
    <property type="project" value="InterPro"/>
</dbReference>
<dbReference type="InterPro" id="IPR039420">
    <property type="entry name" value="WalR-like"/>
</dbReference>
<dbReference type="SMART" id="SM00421">
    <property type="entry name" value="HTH_LUXR"/>
    <property type="match status" value="1"/>
</dbReference>
<dbReference type="GO" id="GO:0003677">
    <property type="term" value="F:DNA binding"/>
    <property type="evidence" value="ECO:0007669"/>
    <property type="project" value="UniProtKB-KW"/>
</dbReference>
<dbReference type="SUPFAM" id="SSF46894">
    <property type="entry name" value="C-terminal effector domain of the bipartite response regulators"/>
    <property type="match status" value="1"/>
</dbReference>
<dbReference type="PANTHER" id="PTHR43214">
    <property type="entry name" value="TWO-COMPONENT RESPONSE REGULATOR"/>
    <property type="match status" value="1"/>
</dbReference>
<evidence type="ECO:0000313" key="4">
    <source>
        <dbReference type="EMBL" id="GLI26196.1"/>
    </source>
</evidence>
<accession>A0A9W6CUA9</accession>
<reference evidence="4" key="1">
    <citation type="submission" date="2022-12" db="EMBL/GenBank/DDBJ databases">
        <title>Reference genome sequencing for broad-spectrum identification of bacterial and archaeal isolates by mass spectrometry.</title>
        <authorList>
            <person name="Sekiguchi Y."/>
            <person name="Tourlousse D.M."/>
        </authorList>
    </citation>
    <scope>NUCLEOTIDE SEQUENCE</scope>
    <source>
        <strain evidence="4">14</strain>
    </source>
</reference>
<dbReference type="PRINTS" id="PR00038">
    <property type="entry name" value="HTHLUXR"/>
</dbReference>
<feature type="domain" description="Response regulatory" evidence="3">
    <location>
        <begin position="19"/>
        <end position="134"/>
    </location>
</feature>
<dbReference type="Proteomes" id="UP001144396">
    <property type="component" value="Unassembled WGS sequence"/>
</dbReference>
<dbReference type="InterPro" id="IPR016032">
    <property type="entry name" value="Sig_transdc_resp-reg_C-effctor"/>
</dbReference>